<evidence type="ECO:0000313" key="6">
    <source>
        <dbReference type="Proteomes" id="UP001642360"/>
    </source>
</evidence>
<feature type="domain" description="D-isomer specific 2-hydroxyacid dehydrogenase NAD-binding" evidence="4">
    <location>
        <begin position="16"/>
        <end position="144"/>
    </location>
</feature>
<gene>
    <name evidence="5" type="ORF">ILEXP_LOCUS42846</name>
</gene>
<dbReference type="InterPro" id="IPR050223">
    <property type="entry name" value="D-isomer_2-hydroxyacid_DH"/>
</dbReference>
<dbReference type="GO" id="GO:0016616">
    <property type="term" value="F:oxidoreductase activity, acting on the CH-OH group of donors, NAD or NADP as acceptor"/>
    <property type="evidence" value="ECO:0007669"/>
    <property type="project" value="UniProtKB-ARBA"/>
</dbReference>
<dbReference type="Proteomes" id="UP001642360">
    <property type="component" value="Unassembled WGS sequence"/>
</dbReference>
<sequence>MVVGDEWPWQRWNNDGSIGIRMAKRLEAFGCIIAYNSRRKKPHVSYRCYEDVHDLATNSDVLIVCCALTSETHHIINKDVMEALGKKGVIVNVGLGTLVDEKELVQFLVRGESGGAGLDVYENEPNVPEELFAMDNVVLSPHKAVATPESFVALQEVIIGNLEAFFSNKALLSQVEL</sequence>
<evidence type="ECO:0000256" key="2">
    <source>
        <dbReference type="ARBA" id="ARBA00023002"/>
    </source>
</evidence>
<keyword evidence="1" id="KW-0521">NADP</keyword>
<dbReference type="Pfam" id="PF02826">
    <property type="entry name" value="2-Hacid_dh_C"/>
    <property type="match status" value="1"/>
</dbReference>
<dbReference type="PANTHER" id="PTHR10996:SF268">
    <property type="entry name" value="GLYOXYLATE_HYDROXYPYRUVATE REDUCTASE HPR3"/>
    <property type="match status" value="1"/>
</dbReference>
<dbReference type="InterPro" id="IPR006140">
    <property type="entry name" value="D-isomer_DH_NAD-bd"/>
</dbReference>
<dbReference type="EMBL" id="CAUOFW020006168">
    <property type="protein sequence ID" value="CAK9173104.1"/>
    <property type="molecule type" value="Genomic_DNA"/>
</dbReference>
<dbReference type="InterPro" id="IPR036291">
    <property type="entry name" value="NAD(P)-bd_dom_sf"/>
</dbReference>
<evidence type="ECO:0000256" key="1">
    <source>
        <dbReference type="ARBA" id="ARBA00022857"/>
    </source>
</evidence>
<evidence type="ECO:0000259" key="4">
    <source>
        <dbReference type="Pfam" id="PF02826"/>
    </source>
</evidence>
<dbReference type="FunFam" id="3.40.50.720:FF:000213">
    <property type="entry name" value="Putative 2-hydroxyacid dehydrogenase"/>
    <property type="match status" value="1"/>
</dbReference>
<comment type="caution">
    <text evidence="5">The sequence shown here is derived from an EMBL/GenBank/DDBJ whole genome shotgun (WGS) entry which is preliminary data.</text>
</comment>
<keyword evidence="6" id="KW-1185">Reference proteome</keyword>
<dbReference type="SUPFAM" id="SSF51735">
    <property type="entry name" value="NAD(P)-binding Rossmann-fold domains"/>
    <property type="match status" value="1"/>
</dbReference>
<protein>
    <recommendedName>
        <fullName evidence="4">D-isomer specific 2-hydroxyacid dehydrogenase NAD-binding domain-containing protein</fullName>
    </recommendedName>
</protein>
<dbReference type="PANTHER" id="PTHR10996">
    <property type="entry name" value="2-HYDROXYACID DEHYDROGENASE-RELATED"/>
    <property type="match status" value="1"/>
</dbReference>
<name>A0ABC8TVH4_9AQUA</name>
<dbReference type="Gene3D" id="3.40.50.720">
    <property type="entry name" value="NAD(P)-binding Rossmann-like Domain"/>
    <property type="match status" value="2"/>
</dbReference>
<keyword evidence="3" id="KW-0520">NAD</keyword>
<evidence type="ECO:0000256" key="3">
    <source>
        <dbReference type="ARBA" id="ARBA00023027"/>
    </source>
</evidence>
<reference evidence="5 6" key="1">
    <citation type="submission" date="2024-02" db="EMBL/GenBank/DDBJ databases">
        <authorList>
            <person name="Vignale AGUSTIN F."/>
            <person name="Sosa J E."/>
            <person name="Modenutti C."/>
        </authorList>
    </citation>
    <scope>NUCLEOTIDE SEQUENCE [LARGE SCALE GENOMIC DNA]</scope>
</reference>
<evidence type="ECO:0000313" key="5">
    <source>
        <dbReference type="EMBL" id="CAK9173104.1"/>
    </source>
</evidence>
<keyword evidence="2" id="KW-0560">Oxidoreductase</keyword>
<dbReference type="AlphaFoldDB" id="A0ABC8TVH4"/>
<organism evidence="5 6">
    <name type="scientific">Ilex paraguariensis</name>
    <name type="common">yerba mate</name>
    <dbReference type="NCBI Taxonomy" id="185542"/>
    <lineage>
        <taxon>Eukaryota</taxon>
        <taxon>Viridiplantae</taxon>
        <taxon>Streptophyta</taxon>
        <taxon>Embryophyta</taxon>
        <taxon>Tracheophyta</taxon>
        <taxon>Spermatophyta</taxon>
        <taxon>Magnoliopsida</taxon>
        <taxon>eudicotyledons</taxon>
        <taxon>Gunneridae</taxon>
        <taxon>Pentapetalae</taxon>
        <taxon>asterids</taxon>
        <taxon>campanulids</taxon>
        <taxon>Aquifoliales</taxon>
        <taxon>Aquifoliaceae</taxon>
        <taxon>Ilex</taxon>
    </lineage>
</organism>
<accession>A0ABC8TVH4</accession>
<proteinExistence type="predicted"/>